<evidence type="ECO:0000256" key="4">
    <source>
        <dbReference type="ARBA" id="ARBA00022741"/>
    </source>
</evidence>
<comment type="subunit">
    <text evidence="12">Component of the replication restart primosome.</text>
</comment>
<dbReference type="SMART" id="SM00490">
    <property type="entry name" value="HELICc"/>
    <property type="match status" value="1"/>
</dbReference>
<dbReference type="InterPro" id="IPR005259">
    <property type="entry name" value="PriA"/>
</dbReference>
<evidence type="ECO:0000313" key="16">
    <source>
        <dbReference type="Proteomes" id="UP000323646"/>
    </source>
</evidence>
<proteinExistence type="inferred from homology"/>
<dbReference type="GO" id="GO:0006270">
    <property type="term" value="P:DNA replication initiation"/>
    <property type="evidence" value="ECO:0007669"/>
    <property type="project" value="TreeGrafter"/>
</dbReference>
<feature type="domain" description="Helicase C-terminal" evidence="14">
    <location>
        <begin position="558"/>
        <end position="727"/>
    </location>
</feature>
<evidence type="ECO:0000256" key="6">
    <source>
        <dbReference type="ARBA" id="ARBA00022806"/>
    </source>
</evidence>
<evidence type="ECO:0000256" key="7">
    <source>
        <dbReference type="ARBA" id="ARBA00022833"/>
    </source>
</evidence>
<evidence type="ECO:0000313" key="15">
    <source>
        <dbReference type="EMBL" id="TYZ22963.1"/>
    </source>
</evidence>
<evidence type="ECO:0000256" key="5">
    <source>
        <dbReference type="ARBA" id="ARBA00022801"/>
    </source>
</evidence>
<dbReference type="PROSITE" id="PS51192">
    <property type="entry name" value="HELICASE_ATP_BIND_1"/>
    <property type="match status" value="1"/>
</dbReference>
<feature type="binding site" evidence="12">
    <location>
        <position position="519"/>
    </location>
    <ligand>
        <name>Zn(2+)</name>
        <dbReference type="ChEBI" id="CHEBI:29105"/>
        <label>1</label>
    </ligand>
</feature>
<dbReference type="GO" id="GO:0003677">
    <property type="term" value="F:DNA binding"/>
    <property type="evidence" value="ECO:0007669"/>
    <property type="project" value="UniProtKB-UniRule"/>
</dbReference>
<evidence type="ECO:0000256" key="3">
    <source>
        <dbReference type="ARBA" id="ARBA00022723"/>
    </source>
</evidence>
<keyword evidence="9 12" id="KW-0238">DNA-binding</keyword>
<keyword evidence="7 12" id="KW-0862">Zinc</keyword>
<dbReference type="HAMAP" id="MF_00983">
    <property type="entry name" value="PriA"/>
    <property type="match status" value="1"/>
</dbReference>
<comment type="catalytic activity">
    <reaction evidence="11 12">
        <text>ATP + H2O = ADP + phosphate + H(+)</text>
        <dbReference type="Rhea" id="RHEA:13065"/>
        <dbReference type="ChEBI" id="CHEBI:15377"/>
        <dbReference type="ChEBI" id="CHEBI:15378"/>
        <dbReference type="ChEBI" id="CHEBI:30616"/>
        <dbReference type="ChEBI" id="CHEBI:43474"/>
        <dbReference type="ChEBI" id="CHEBI:456216"/>
        <dbReference type="EC" id="5.6.2.4"/>
    </reaction>
</comment>
<dbReference type="FunFam" id="3.40.50.300:FF:000489">
    <property type="entry name" value="Primosome assembly protein PriA"/>
    <property type="match status" value="1"/>
</dbReference>
<dbReference type="AlphaFoldDB" id="A0A5D6W3S9"/>
<evidence type="ECO:0000256" key="12">
    <source>
        <dbReference type="HAMAP-Rule" id="MF_00983"/>
    </source>
</evidence>
<comment type="similarity">
    <text evidence="12">Belongs to the helicase family. PriA subfamily.</text>
</comment>
<keyword evidence="2 12" id="KW-0235">DNA replication</keyword>
<protein>
    <recommendedName>
        <fullName evidence="12">Replication restart protein PriA</fullName>
    </recommendedName>
    <alternativeName>
        <fullName evidence="12">ATP-dependent DNA helicase PriA</fullName>
        <ecNumber evidence="12">5.6.2.4</ecNumber>
    </alternativeName>
    <alternativeName>
        <fullName evidence="12">DNA 3'-5' helicase PriA</fullName>
    </alternativeName>
</protein>
<evidence type="ECO:0000256" key="8">
    <source>
        <dbReference type="ARBA" id="ARBA00022840"/>
    </source>
</evidence>
<dbReference type="PANTHER" id="PTHR30580:SF0">
    <property type="entry name" value="PRIMOSOMAL PROTEIN N"/>
    <property type="match status" value="1"/>
</dbReference>
<name>A0A5D6W3S9_9FIRM</name>
<keyword evidence="6 12" id="KW-0347">Helicase</keyword>
<feature type="domain" description="Helicase ATP-binding" evidence="13">
    <location>
        <begin position="291"/>
        <end position="457"/>
    </location>
</feature>
<dbReference type="InterPro" id="IPR041236">
    <property type="entry name" value="PriA_C"/>
</dbReference>
<dbReference type="Gene3D" id="3.40.1440.60">
    <property type="entry name" value="PriA, 3(prime) DNA-binding domain"/>
    <property type="match status" value="1"/>
</dbReference>
<comment type="catalytic activity">
    <reaction evidence="12">
        <text>Couples ATP hydrolysis with the unwinding of duplex DNA by translocating in the 3'-5' direction.</text>
        <dbReference type="EC" id="5.6.2.4"/>
    </reaction>
</comment>
<feature type="binding site" evidence="12">
    <location>
        <position position="522"/>
    </location>
    <ligand>
        <name>Zn(2+)</name>
        <dbReference type="ChEBI" id="CHEBI:29105"/>
        <label>1</label>
    </ligand>
</feature>
<dbReference type="Pfam" id="PF17764">
    <property type="entry name" value="PriA_3primeBD"/>
    <property type="match status" value="1"/>
</dbReference>
<feature type="binding site" evidence="12">
    <location>
        <position position="531"/>
    </location>
    <ligand>
        <name>Zn(2+)</name>
        <dbReference type="ChEBI" id="CHEBI:29105"/>
        <label>2</label>
    </ligand>
</feature>
<dbReference type="GO" id="GO:0006310">
    <property type="term" value="P:DNA recombination"/>
    <property type="evidence" value="ECO:0007669"/>
    <property type="project" value="InterPro"/>
</dbReference>
<dbReference type="PANTHER" id="PTHR30580">
    <property type="entry name" value="PRIMOSOMAL PROTEIN N"/>
    <property type="match status" value="1"/>
</dbReference>
<keyword evidence="1 12" id="KW-0639">Primosome</keyword>
<evidence type="ECO:0000256" key="2">
    <source>
        <dbReference type="ARBA" id="ARBA00022705"/>
    </source>
</evidence>
<dbReference type="SMART" id="SM00487">
    <property type="entry name" value="DEXDc"/>
    <property type="match status" value="1"/>
</dbReference>
<feature type="binding site" evidence="12">
    <location>
        <position position="550"/>
    </location>
    <ligand>
        <name>Zn(2+)</name>
        <dbReference type="ChEBI" id="CHEBI:29105"/>
        <label>2</label>
    </ligand>
</feature>
<dbReference type="CDD" id="cd18804">
    <property type="entry name" value="SF2_C_priA"/>
    <property type="match status" value="1"/>
</dbReference>
<dbReference type="GO" id="GO:0006302">
    <property type="term" value="P:double-strand break repair"/>
    <property type="evidence" value="ECO:0007669"/>
    <property type="project" value="InterPro"/>
</dbReference>
<dbReference type="GO" id="GO:0043138">
    <property type="term" value="F:3'-5' DNA helicase activity"/>
    <property type="evidence" value="ECO:0007669"/>
    <property type="project" value="UniProtKB-EC"/>
</dbReference>
<dbReference type="OrthoDB" id="9759544at2"/>
<dbReference type="GO" id="GO:1990077">
    <property type="term" value="C:primosome complex"/>
    <property type="evidence" value="ECO:0007669"/>
    <property type="project" value="UniProtKB-UniRule"/>
</dbReference>
<dbReference type="InterPro" id="IPR042115">
    <property type="entry name" value="PriA_3primeBD_sf"/>
</dbReference>
<evidence type="ECO:0000256" key="9">
    <source>
        <dbReference type="ARBA" id="ARBA00023125"/>
    </source>
</evidence>
<comment type="function">
    <text evidence="12">Initiates the restart of stalled replication forks, which reloads the replicative helicase on sites other than the origin of replication. Recognizes and binds to abandoned replication forks and remodels them to uncover a helicase loading site. Promotes assembly of the primosome at these replication forks.</text>
</comment>
<dbReference type="GO" id="GO:0005524">
    <property type="term" value="F:ATP binding"/>
    <property type="evidence" value="ECO:0007669"/>
    <property type="project" value="UniProtKB-UniRule"/>
</dbReference>
<feature type="binding site" evidence="12">
    <location>
        <position position="553"/>
    </location>
    <ligand>
        <name>Zn(2+)</name>
        <dbReference type="ChEBI" id="CHEBI:29105"/>
        <label>2</label>
    </ligand>
</feature>
<evidence type="ECO:0000256" key="11">
    <source>
        <dbReference type="ARBA" id="ARBA00048988"/>
    </source>
</evidence>
<dbReference type="Pfam" id="PF18074">
    <property type="entry name" value="PriA_C"/>
    <property type="match status" value="1"/>
</dbReference>
<comment type="caution">
    <text evidence="15">The sequence shown here is derived from an EMBL/GenBank/DDBJ whole genome shotgun (WGS) entry which is preliminary data.</text>
</comment>
<dbReference type="CDD" id="cd17929">
    <property type="entry name" value="DEXHc_priA"/>
    <property type="match status" value="1"/>
</dbReference>
<dbReference type="RefSeq" id="WP_149171357.1">
    <property type="nucleotide sequence ID" value="NZ_VTOY01000004.1"/>
</dbReference>
<keyword evidence="10 12" id="KW-0413">Isomerase</keyword>
<dbReference type="NCBIfam" id="NF004066">
    <property type="entry name" value="PRK05580.1-3"/>
    <property type="match status" value="1"/>
</dbReference>
<accession>A0A5D6W3S9</accession>
<sequence>MLTASVFVNIPVKSIAKAYTYSVPAELSFLETGWRVFVPFGGRKVEGFVLAVGEKSEAELDGIKLKSIQAAVDEESWFTPAMIKAARWLADFYLCSLAEMMRLFMPGKSGLKISVLYEAVAEEREHLLLQMPMYRAVYQYLQAEGPQGRSAIARALPELKEELPAILDKLTQYKVLRKDYAAQKRDNARYEKLVVLTCQLTGQIRDDYKRKKAQLHLLELLAKAPAQTMTMAALKAAKVTPATVKNLTEAGLAEIRQRRVLRDSYGDVQAERRQVELTDEQSAAVRAMEPALAGHNYQGFLLKGVTGSGKTQVYIEMAERVRKLGRQVIVLVPEIALTGQVVMAFKAYFPADIVVMHSRLSLSERNDAILRVRRGGAGIIIGARSALFTPAEDIGLIIMDEEQDMSYKQDESPRYHARVVAEELAHIHQAVLLLGSATPSLESYYRARKGEFTLLTMTKRIGDLPLPLVKCVDMRQELRLGNRHIMSRPLQQLIEQTIAKKQQLIIMLNRRGFSTFVMCRSCGEVIKCKLCGLPLVYHQGQGGRPGKLACHHCDVAEPIPDTCPKCGSRYIKYFGSGTEKLEQELHQIVPSARVIRMDRDTTNTKFAHQEILAKFRRREYDILLGTQMVAKGHDIPNVTAVGIISADSSLNLPDFRAAERCFMLITQTAGRAGRHTEQGRVVIQTYNPSHYAVTCGIDQDYEGFAEQELMMRRQLFYPPYSRLVKLLYQNEDEQAARDGAAQLIAAFAQHFRGDKRQQVIGPSPAVIARLRGVYRFVVLIKTADLSSVQSFLREQGLHLRTDVAIDIDPITML</sequence>
<evidence type="ECO:0000259" key="13">
    <source>
        <dbReference type="PROSITE" id="PS51192"/>
    </source>
</evidence>
<feature type="binding site" evidence="12">
    <location>
        <position position="528"/>
    </location>
    <ligand>
        <name>Zn(2+)</name>
        <dbReference type="ChEBI" id="CHEBI:29105"/>
        <label>2</label>
    </ligand>
</feature>
<keyword evidence="3 12" id="KW-0479">Metal-binding</keyword>
<keyword evidence="5 12" id="KW-0378">Hydrolase</keyword>
<dbReference type="PROSITE" id="PS51194">
    <property type="entry name" value="HELICASE_CTER"/>
    <property type="match status" value="1"/>
</dbReference>
<dbReference type="NCBIfam" id="TIGR00595">
    <property type="entry name" value="priA"/>
    <property type="match status" value="1"/>
</dbReference>
<dbReference type="GO" id="GO:0016887">
    <property type="term" value="F:ATP hydrolysis activity"/>
    <property type="evidence" value="ECO:0007669"/>
    <property type="project" value="RHEA"/>
</dbReference>
<dbReference type="Pfam" id="PF00270">
    <property type="entry name" value="DEAD"/>
    <property type="match status" value="1"/>
</dbReference>
<keyword evidence="8 12" id="KW-0067">ATP-binding</keyword>
<organism evidence="15 16">
    <name type="scientific">Selenomonas ruminis</name>
    <dbReference type="NCBI Taxonomy" id="2593411"/>
    <lineage>
        <taxon>Bacteria</taxon>
        <taxon>Bacillati</taxon>
        <taxon>Bacillota</taxon>
        <taxon>Negativicutes</taxon>
        <taxon>Selenomonadales</taxon>
        <taxon>Selenomonadaceae</taxon>
        <taxon>Selenomonas</taxon>
    </lineage>
</organism>
<dbReference type="SUPFAM" id="SSF52540">
    <property type="entry name" value="P-loop containing nucleoside triphosphate hydrolases"/>
    <property type="match status" value="2"/>
</dbReference>
<dbReference type="GO" id="GO:0008270">
    <property type="term" value="F:zinc ion binding"/>
    <property type="evidence" value="ECO:0007669"/>
    <property type="project" value="UniProtKB-UniRule"/>
</dbReference>
<dbReference type="EC" id="5.6.2.4" evidence="12"/>
<dbReference type="Gene3D" id="3.40.50.300">
    <property type="entry name" value="P-loop containing nucleotide triphosphate hydrolases"/>
    <property type="match status" value="2"/>
</dbReference>
<dbReference type="Proteomes" id="UP000323646">
    <property type="component" value="Unassembled WGS sequence"/>
</dbReference>
<gene>
    <name evidence="12 15" type="primary">priA</name>
    <name evidence="15" type="ORF">FZ040_07020</name>
</gene>
<evidence type="ECO:0000256" key="1">
    <source>
        <dbReference type="ARBA" id="ARBA00022515"/>
    </source>
</evidence>
<evidence type="ECO:0000259" key="14">
    <source>
        <dbReference type="PROSITE" id="PS51194"/>
    </source>
</evidence>
<feature type="binding site" evidence="12">
    <location>
        <position position="566"/>
    </location>
    <ligand>
        <name>Zn(2+)</name>
        <dbReference type="ChEBI" id="CHEBI:29105"/>
        <label>1</label>
    </ligand>
</feature>
<comment type="cofactor">
    <cofactor evidence="12">
        <name>Zn(2+)</name>
        <dbReference type="ChEBI" id="CHEBI:29105"/>
    </cofactor>
    <text evidence="12">Binds 2 zinc ions per subunit.</text>
</comment>
<dbReference type="InterPro" id="IPR001650">
    <property type="entry name" value="Helicase_C-like"/>
</dbReference>
<dbReference type="EMBL" id="VTOY01000004">
    <property type="protein sequence ID" value="TYZ22963.1"/>
    <property type="molecule type" value="Genomic_DNA"/>
</dbReference>
<evidence type="ECO:0000256" key="10">
    <source>
        <dbReference type="ARBA" id="ARBA00023235"/>
    </source>
</evidence>
<dbReference type="InterPro" id="IPR011545">
    <property type="entry name" value="DEAD/DEAH_box_helicase_dom"/>
</dbReference>
<dbReference type="InterPro" id="IPR027417">
    <property type="entry name" value="P-loop_NTPase"/>
</dbReference>
<dbReference type="GO" id="GO:0006269">
    <property type="term" value="P:DNA replication, synthesis of primer"/>
    <property type="evidence" value="ECO:0007669"/>
    <property type="project" value="UniProtKB-KW"/>
</dbReference>
<keyword evidence="4 12" id="KW-0547">Nucleotide-binding</keyword>
<dbReference type="InterPro" id="IPR041222">
    <property type="entry name" value="PriA_3primeBD"/>
</dbReference>
<feature type="binding site" evidence="12">
    <location>
        <position position="563"/>
    </location>
    <ligand>
        <name>Zn(2+)</name>
        <dbReference type="ChEBI" id="CHEBI:29105"/>
        <label>1</label>
    </ligand>
</feature>
<dbReference type="InterPro" id="IPR014001">
    <property type="entry name" value="Helicase_ATP-bd"/>
</dbReference>
<dbReference type="Pfam" id="PF00271">
    <property type="entry name" value="Helicase_C"/>
    <property type="match status" value="1"/>
</dbReference>
<reference evidence="15 16" key="1">
    <citation type="submission" date="2019-08" db="EMBL/GenBank/DDBJ databases">
        <title>Selenomonas sp. mPRGC5 and Selenomonas sp. mPRGC8 isolated from ruminal fluid of dairy goat (Capra hircus).</title>
        <authorList>
            <person name="Poothong S."/>
            <person name="Nuengjamnong C."/>
            <person name="Tanasupawat S."/>
        </authorList>
    </citation>
    <scope>NUCLEOTIDE SEQUENCE [LARGE SCALE GENOMIC DNA]</scope>
    <source>
        <strain evidence="16">mPRGC5</strain>
    </source>
</reference>
<keyword evidence="16" id="KW-1185">Reference proteome</keyword>